<dbReference type="OrthoDB" id="5817230at2759"/>
<keyword evidence="6" id="KW-0460">Magnesium</keyword>
<protein>
    <submittedName>
        <fullName evidence="7">Guanine nucleotide binding protein, alpha subunit</fullName>
    </submittedName>
</protein>
<dbReference type="GO" id="GO:0003924">
    <property type="term" value="F:GTPase activity"/>
    <property type="evidence" value="ECO:0007669"/>
    <property type="project" value="InterPro"/>
</dbReference>
<dbReference type="SUPFAM" id="SSF47895">
    <property type="entry name" value="Transducin (alpha subunit), insertion domain"/>
    <property type="match status" value="1"/>
</dbReference>
<dbReference type="GO" id="GO:0001664">
    <property type="term" value="F:G protein-coupled receptor binding"/>
    <property type="evidence" value="ECO:0007669"/>
    <property type="project" value="TreeGrafter"/>
</dbReference>
<evidence type="ECO:0000256" key="4">
    <source>
        <dbReference type="ARBA" id="ARBA00023224"/>
    </source>
</evidence>
<keyword evidence="3 5" id="KW-0342">GTP-binding</keyword>
<dbReference type="CDD" id="cd00066">
    <property type="entry name" value="G-alpha"/>
    <property type="match status" value="1"/>
</dbReference>
<evidence type="ECO:0000256" key="1">
    <source>
        <dbReference type="ARBA" id="ARBA00022723"/>
    </source>
</evidence>
<dbReference type="SMART" id="SM00275">
    <property type="entry name" value="G_alpha"/>
    <property type="match status" value="1"/>
</dbReference>
<feature type="binding site" evidence="6">
    <location>
        <position position="178"/>
    </location>
    <ligand>
        <name>Mg(2+)</name>
        <dbReference type="ChEBI" id="CHEBI:18420"/>
    </ligand>
</feature>
<evidence type="ECO:0000256" key="3">
    <source>
        <dbReference type="ARBA" id="ARBA00023134"/>
    </source>
</evidence>
<dbReference type="Pfam" id="PF00503">
    <property type="entry name" value="G-alpha"/>
    <property type="match status" value="1"/>
</dbReference>
<feature type="binding site" evidence="6">
    <location>
        <position position="49"/>
    </location>
    <ligand>
        <name>Mg(2+)</name>
        <dbReference type="ChEBI" id="CHEBI:18420"/>
    </ligand>
</feature>
<accession>A0A835YS20</accession>
<dbReference type="SUPFAM" id="SSF52540">
    <property type="entry name" value="P-loop containing nucleoside triphosphate hydrolases"/>
    <property type="match status" value="1"/>
</dbReference>
<dbReference type="AlphaFoldDB" id="A0A835YS20"/>
<keyword evidence="4" id="KW-0807">Transducer</keyword>
<feature type="binding site" evidence="5">
    <location>
        <begin position="147"/>
        <end position="148"/>
    </location>
    <ligand>
        <name>GTP</name>
        <dbReference type="ChEBI" id="CHEBI:37565"/>
    </ligand>
</feature>
<feature type="binding site" evidence="5">
    <location>
        <begin position="45"/>
        <end position="50"/>
    </location>
    <ligand>
        <name>GTP</name>
        <dbReference type="ChEBI" id="CHEBI:37565"/>
    </ligand>
</feature>
<dbReference type="Proteomes" id="UP000664859">
    <property type="component" value="Unassembled WGS sequence"/>
</dbReference>
<keyword evidence="1 6" id="KW-0479">Metal-binding</keyword>
<dbReference type="GO" id="GO:0031683">
    <property type="term" value="F:G-protein beta/gamma-subunit complex binding"/>
    <property type="evidence" value="ECO:0007669"/>
    <property type="project" value="InterPro"/>
</dbReference>
<keyword evidence="2 5" id="KW-0547">Nucleotide-binding</keyword>
<keyword evidence="8" id="KW-1185">Reference proteome</keyword>
<dbReference type="PANTHER" id="PTHR10218">
    <property type="entry name" value="GTP-BINDING PROTEIN ALPHA SUBUNIT"/>
    <property type="match status" value="1"/>
</dbReference>
<feature type="binding site" evidence="5">
    <location>
        <begin position="197"/>
        <end position="201"/>
    </location>
    <ligand>
        <name>GTP</name>
        <dbReference type="ChEBI" id="CHEBI:37565"/>
    </ligand>
</feature>
<evidence type="ECO:0000256" key="5">
    <source>
        <dbReference type="PIRSR" id="PIRSR601019-1"/>
    </source>
</evidence>
<dbReference type="GO" id="GO:0007188">
    <property type="term" value="P:adenylate cyclase-modulating G protein-coupled receptor signaling pathway"/>
    <property type="evidence" value="ECO:0007669"/>
    <property type="project" value="TreeGrafter"/>
</dbReference>
<dbReference type="GO" id="GO:0005834">
    <property type="term" value="C:heterotrimeric G-protein complex"/>
    <property type="evidence" value="ECO:0007669"/>
    <property type="project" value="TreeGrafter"/>
</dbReference>
<dbReference type="Gene3D" id="3.40.50.300">
    <property type="entry name" value="P-loop containing nucleotide triphosphate hydrolases"/>
    <property type="match status" value="1"/>
</dbReference>
<evidence type="ECO:0000256" key="2">
    <source>
        <dbReference type="ARBA" id="ARBA00022741"/>
    </source>
</evidence>
<dbReference type="GO" id="GO:0005737">
    <property type="term" value="C:cytoplasm"/>
    <property type="evidence" value="ECO:0007669"/>
    <property type="project" value="TreeGrafter"/>
</dbReference>
<proteinExistence type="predicted"/>
<dbReference type="EMBL" id="JAFCMP010000501">
    <property type="protein sequence ID" value="KAG5179017.1"/>
    <property type="molecule type" value="Genomic_DNA"/>
</dbReference>
<evidence type="ECO:0000256" key="6">
    <source>
        <dbReference type="PIRSR" id="PIRSR601019-2"/>
    </source>
</evidence>
<sequence>MGGCVSRNPEEREAWKRSREVDELCQSAYRREQKKIRLLLLGPGESGKSTIFRQMKLLYGEFTEEDRRQMTPVVYANLVTTMKILVRQASLFGLENDIKPKEARDAVRYVEETAEVDEALGAAMKALWHDAVIQQTWARRNEYQIVDSMSYFFNDLDRISAPGYAATAQDMLHVRIRSSGIVVDRYTIDGLAFEIYDVGGQRNERKKWIHCFDNITAVIYVAALSEYDQGLYEDAATNR</sequence>
<reference evidence="7" key="1">
    <citation type="submission" date="2021-02" db="EMBL/GenBank/DDBJ databases">
        <title>First Annotated Genome of the Yellow-green Alga Tribonema minus.</title>
        <authorList>
            <person name="Mahan K.M."/>
        </authorList>
    </citation>
    <scope>NUCLEOTIDE SEQUENCE</scope>
    <source>
        <strain evidence="7">UTEX B ZZ1240</strain>
    </source>
</reference>
<dbReference type="PRINTS" id="PR00318">
    <property type="entry name" value="GPROTEINA"/>
</dbReference>
<dbReference type="InterPro" id="IPR011025">
    <property type="entry name" value="GproteinA_insert"/>
</dbReference>
<dbReference type="GO" id="GO:0046872">
    <property type="term" value="F:metal ion binding"/>
    <property type="evidence" value="ECO:0007669"/>
    <property type="project" value="UniProtKB-KW"/>
</dbReference>
<dbReference type="InterPro" id="IPR001019">
    <property type="entry name" value="Gprotein_alpha_su"/>
</dbReference>
<organism evidence="7 8">
    <name type="scientific">Tribonema minus</name>
    <dbReference type="NCBI Taxonomy" id="303371"/>
    <lineage>
        <taxon>Eukaryota</taxon>
        <taxon>Sar</taxon>
        <taxon>Stramenopiles</taxon>
        <taxon>Ochrophyta</taxon>
        <taxon>PX clade</taxon>
        <taxon>Xanthophyceae</taxon>
        <taxon>Tribonematales</taxon>
        <taxon>Tribonemataceae</taxon>
        <taxon>Tribonema</taxon>
    </lineage>
</organism>
<dbReference type="GO" id="GO:0005525">
    <property type="term" value="F:GTP binding"/>
    <property type="evidence" value="ECO:0007669"/>
    <property type="project" value="UniProtKB-KW"/>
</dbReference>
<dbReference type="PANTHER" id="PTHR10218:SF302">
    <property type="entry name" value="GUANINE NUCLEOTIDE-BINDING PROTEIN ALPHA-5 SUBUNIT"/>
    <property type="match status" value="1"/>
</dbReference>
<dbReference type="Gene3D" id="1.10.400.10">
    <property type="entry name" value="GI Alpha 1, domain 2-like"/>
    <property type="match status" value="1"/>
</dbReference>
<dbReference type="FunFam" id="3.40.50.300:FF:000720">
    <property type="entry name" value="Guanine nucleotide-binding protein G(k) subunit alpha"/>
    <property type="match status" value="1"/>
</dbReference>
<gene>
    <name evidence="7" type="ORF">JKP88DRAFT_327511</name>
</gene>
<dbReference type="InterPro" id="IPR027417">
    <property type="entry name" value="P-loop_NTPase"/>
</dbReference>
<name>A0A835YS20_9STRA</name>
<evidence type="ECO:0000313" key="8">
    <source>
        <dbReference type="Proteomes" id="UP000664859"/>
    </source>
</evidence>
<comment type="caution">
    <text evidence="7">The sequence shown here is derived from an EMBL/GenBank/DDBJ whole genome shotgun (WGS) entry which is preliminary data.</text>
</comment>
<evidence type="ECO:0000313" key="7">
    <source>
        <dbReference type="EMBL" id="KAG5179017.1"/>
    </source>
</evidence>
<dbReference type="PROSITE" id="PS51882">
    <property type="entry name" value="G_ALPHA"/>
    <property type="match status" value="1"/>
</dbReference>